<comment type="cofactor">
    <cofactor evidence="5">
        <name>heme</name>
        <dbReference type="ChEBI" id="CHEBI:30413"/>
    </cofactor>
</comment>
<dbReference type="GO" id="GO:0020037">
    <property type="term" value="F:heme binding"/>
    <property type="evidence" value="ECO:0007669"/>
    <property type="project" value="InterPro"/>
</dbReference>
<proteinExistence type="inferred from homology"/>
<dbReference type="PRINTS" id="PR00385">
    <property type="entry name" value="P450"/>
</dbReference>
<evidence type="ECO:0000256" key="1">
    <source>
        <dbReference type="ARBA" id="ARBA00010617"/>
    </source>
</evidence>
<evidence type="ECO:0000313" key="7">
    <source>
        <dbReference type="EMBL" id="KAK5692037.1"/>
    </source>
</evidence>
<evidence type="ECO:0000256" key="4">
    <source>
        <dbReference type="ARBA" id="ARBA00023004"/>
    </source>
</evidence>
<evidence type="ECO:0008006" key="9">
    <source>
        <dbReference type="Google" id="ProtNLM"/>
    </source>
</evidence>
<dbReference type="CDD" id="cd11065">
    <property type="entry name" value="CYP64-like"/>
    <property type="match status" value="1"/>
</dbReference>
<comment type="similarity">
    <text evidence="1 6">Belongs to the cytochrome P450 family.</text>
</comment>
<gene>
    <name evidence="7" type="ORF">LTR97_011210</name>
</gene>
<dbReference type="Pfam" id="PF00067">
    <property type="entry name" value="p450"/>
    <property type="match status" value="1"/>
</dbReference>
<evidence type="ECO:0000256" key="2">
    <source>
        <dbReference type="ARBA" id="ARBA00022723"/>
    </source>
</evidence>
<keyword evidence="6" id="KW-0503">Monooxygenase</keyword>
<evidence type="ECO:0000256" key="3">
    <source>
        <dbReference type="ARBA" id="ARBA00023002"/>
    </source>
</evidence>
<reference evidence="7" key="1">
    <citation type="submission" date="2023-08" db="EMBL/GenBank/DDBJ databases">
        <title>Black Yeasts Isolated from many extreme environments.</title>
        <authorList>
            <person name="Coleine C."/>
            <person name="Stajich J.E."/>
            <person name="Selbmann L."/>
        </authorList>
    </citation>
    <scope>NUCLEOTIDE SEQUENCE</scope>
    <source>
        <strain evidence="7">CCFEE 5810</strain>
    </source>
</reference>
<dbReference type="InterPro" id="IPR017972">
    <property type="entry name" value="Cyt_P450_CS"/>
</dbReference>
<name>A0AAN7ZL73_9PEZI</name>
<keyword evidence="3 6" id="KW-0560">Oxidoreductase</keyword>
<keyword evidence="5 6" id="KW-0349">Heme</keyword>
<dbReference type="PANTHER" id="PTHR46300">
    <property type="entry name" value="P450, PUTATIVE (EUROFUNG)-RELATED-RELATED"/>
    <property type="match status" value="1"/>
</dbReference>
<dbReference type="SUPFAM" id="SSF48264">
    <property type="entry name" value="Cytochrome P450"/>
    <property type="match status" value="1"/>
</dbReference>
<dbReference type="Proteomes" id="UP001310594">
    <property type="component" value="Unassembled WGS sequence"/>
</dbReference>
<keyword evidence="4 5" id="KW-0408">Iron</keyword>
<organism evidence="7 8">
    <name type="scientific">Elasticomyces elasticus</name>
    <dbReference type="NCBI Taxonomy" id="574655"/>
    <lineage>
        <taxon>Eukaryota</taxon>
        <taxon>Fungi</taxon>
        <taxon>Dikarya</taxon>
        <taxon>Ascomycota</taxon>
        <taxon>Pezizomycotina</taxon>
        <taxon>Dothideomycetes</taxon>
        <taxon>Dothideomycetidae</taxon>
        <taxon>Mycosphaerellales</taxon>
        <taxon>Teratosphaeriaceae</taxon>
        <taxon>Elasticomyces</taxon>
    </lineage>
</organism>
<dbReference type="GO" id="GO:0004497">
    <property type="term" value="F:monooxygenase activity"/>
    <property type="evidence" value="ECO:0007669"/>
    <property type="project" value="UniProtKB-KW"/>
</dbReference>
<evidence type="ECO:0000256" key="6">
    <source>
        <dbReference type="RuleBase" id="RU000461"/>
    </source>
</evidence>
<dbReference type="EMBL" id="JAVRQU010000020">
    <property type="protein sequence ID" value="KAK5692037.1"/>
    <property type="molecule type" value="Genomic_DNA"/>
</dbReference>
<evidence type="ECO:0000256" key="5">
    <source>
        <dbReference type="PIRSR" id="PIRSR602401-1"/>
    </source>
</evidence>
<sequence>MLATLIIASFAIITVYFLLVRTKPKALPPGTQLPDGPPRKPLVGNLLDLPPFHSWLKFHEWQKQYGPLYRLDLAGRTNIIVSSEEIANDLLRERGNIYSSREQLPMGAQLLSDNLRPVLLPYGDTWRKVRKLMHNLTNVTMASGYEPVQEEESIRAIRDLIKAPQEYEKWFHRFSAGLILRLAYSKPIDTGEEGYVKRIMQVNTHLERIASPGSYLVDTFPILMHLPTWLAPFKREGNALHAEELDLFSSLLDEGTKASQGQVDPNFCGRWDADKKAHGLSKDHVAYAIGTLFEAGAGTTQAAMQNFMLAMTLHLEEFHKLQQEVDNIVGLDRLPLISDMPNLPRVRAVAKEVMRWRPVSAGGLPHQLTKDDLYVLDGKKIFLEAGANIHPVQWSIHREPKRYPDPDSFRPERWLKPDWPTYREPLTQYPNLQNFSSFGHGRRICPGQHIAERSLYILIARIAWCCDLSQAEDASGKPIVPPSYDYVAGFNTHPKHFSFALNARPDRYAILEAEYDRLWGGRT</sequence>
<dbReference type="InterPro" id="IPR002401">
    <property type="entry name" value="Cyt_P450_E_grp-I"/>
</dbReference>
<keyword evidence="2 5" id="KW-0479">Metal-binding</keyword>
<dbReference type="GO" id="GO:0016705">
    <property type="term" value="F:oxidoreductase activity, acting on paired donors, with incorporation or reduction of molecular oxygen"/>
    <property type="evidence" value="ECO:0007669"/>
    <property type="project" value="InterPro"/>
</dbReference>
<dbReference type="GO" id="GO:0005506">
    <property type="term" value="F:iron ion binding"/>
    <property type="evidence" value="ECO:0007669"/>
    <property type="project" value="InterPro"/>
</dbReference>
<dbReference type="InterPro" id="IPR050364">
    <property type="entry name" value="Cytochrome_P450_fung"/>
</dbReference>
<dbReference type="InterPro" id="IPR001128">
    <property type="entry name" value="Cyt_P450"/>
</dbReference>
<dbReference type="PANTHER" id="PTHR46300:SF8">
    <property type="entry name" value="CYTOCHROME P450 2E1"/>
    <property type="match status" value="1"/>
</dbReference>
<dbReference type="AlphaFoldDB" id="A0AAN7ZL73"/>
<dbReference type="Gene3D" id="1.10.630.10">
    <property type="entry name" value="Cytochrome P450"/>
    <property type="match status" value="1"/>
</dbReference>
<feature type="binding site" description="axial binding residue" evidence="5">
    <location>
        <position position="445"/>
    </location>
    <ligand>
        <name>heme</name>
        <dbReference type="ChEBI" id="CHEBI:30413"/>
    </ligand>
    <ligandPart>
        <name>Fe</name>
        <dbReference type="ChEBI" id="CHEBI:18248"/>
    </ligandPart>
</feature>
<comment type="caution">
    <text evidence="7">The sequence shown here is derived from an EMBL/GenBank/DDBJ whole genome shotgun (WGS) entry which is preliminary data.</text>
</comment>
<evidence type="ECO:0000313" key="8">
    <source>
        <dbReference type="Proteomes" id="UP001310594"/>
    </source>
</evidence>
<accession>A0AAN7ZL73</accession>
<dbReference type="PROSITE" id="PS00086">
    <property type="entry name" value="CYTOCHROME_P450"/>
    <property type="match status" value="1"/>
</dbReference>
<dbReference type="InterPro" id="IPR036396">
    <property type="entry name" value="Cyt_P450_sf"/>
</dbReference>
<dbReference type="PRINTS" id="PR00463">
    <property type="entry name" value="EP450I"/>
</dbReference>
<protein>
    <recommendedName>
        <fullName evidence="9">Cytochrome P450</fullName>
    </recommendedName>
</protein>